<evidence type="ECO:0000256" key="1">
    <source>
        <dbReference type="ARBA" id="ARBA00004123"/>
    </source>
</evidence>
<organism evidence="7 8">
    <name type="scientific">Flemingia macrophylla</name>
    <dbReference type="NCBI Taxonomy" id="520843"/>
    <lineage>
        <taxon>Eukaryota</taxon>
        <taxon>Viridiplantae</taxon>
        <taxon>Streptophyta</taxon>
        <taxon>Embryophyta</taxon>
        <taxon>Tracheophyta</taxon>
        <taxon>Spermatophyta</taxon>
        <taxon>Magnoliopsida</taxon>
        <taxon>eudicotyledons</taxon>
        <taxon>Gunneridae</taxon>
        <taxon>Pentapetalae</taxon>
        <taxon>rosids</taxon>
        <taxon>fabids</taxon>
        <taxon>Fabales</taxon>
        <taxon>Fabaceae</taxon>
        <taxon>Papilionoideae</taxon>
        <taxon>50 kb inversion clade</taxon>
        <taxon>NPAAA clade</taxon>
        <taxon>indigoferoid/millettioid clade</taxon>
        <taxon>Phaseoleae</taxon>
        <taxon>Flemingia</taxon>
    </lineage>
</organism>
<evidence type="ECO:0000313" key="8">
    <source>
        <dbReference type="Proteomes" id="UP001603857"/>
    </source>
</evidence>
<dbReference type="AlphaFoldDB" id="A0ABD1LM25"/>
<evidence type="ECO:0000256" key="4">
    <source>
        <dbReference type="ARBA" id="ARBA00023163"/>
    </source>
</evidence>
<sequence length="285" mass="33025">MAAHRSGKNAIMPIRFFKIILKSNLHTIKIPNKFTKRYGEGLSNPVFLKPLDGTEWKVHFTNQNGEVWFKKGWKEFVENYSLDHGHLVLFKYEGTSNMEVLILDQTGLEIDYPLCDTPEEKNNLDKGDDESSVMVFDEWPHQNAEQSKGATNFSPRRPYKKMKGEEATHKITTTCLNRPKEARARLLAERFISGNKFFTIFIKPCYLQSKLIIPNLKGHIGNKQKHVMLLFDERSWVVKLINYRAGLGSGWLMFSREAGLQPEDVCIFELICRKNAVFRVHVFRS</sequence>
<feature type="domain" description="TF-B3" evidence="6">
    <location>
        <begin position="13"/>
        <end position="106"/>
    </location>
</feature>
<dbReference type="GO" id="GO:0003677">
    <property type="term" value="F:DNA binding"/>
    <property type="evidence" value="ECO:0007669"/>
    <property type="project" value="UniProtKB-KW"/>
</dbReference>
<dbReference type="PROSITE" id="PS50863">
    <property type="entry name" value="B3"/>
    <property type="match status" value="2"/>
</dbReference>
<keyword evidence="4" id="KW-0804">Transcription</keyword>
<dbReference type="InterPro" id="IPR015300">
    <property type="entry name" value="DNA-bd_pseudobarrel_sf"/>
</dbReference>
<accession>A0ABD1LM25</accession>
<dbReference type="SMART" id="SM01019">
    <property type="entry name" value="B3"/>
    <property type="match status" value="2"/>
</dbReference>
<keyword evidence="8" id="KW-1185">Reference proteome</keyword>
<dbReference type="PANTHER" id="PTHR31920:SF117">
    <property type="entry name" value="TRANSCRIPTIONAL FACTOR FAMILY PROTEIN, PUTATIVE-RELATED"/>
    <property type="match status" value="1"/>
</dbReference>
<dbReference type="GO" id="GO:0005634">
    <property type="term" value="C:nucleus"/>
    <property type="evidence" value="ECO:0007669"/>
    <property type="project" value="UniProtKB-SubCell"/>
</dbReference>
<dbReference type="Pfam" id="PF02362">
    <property type="entry name" value="B3"/>
    <property type="match status" value="1"/>
</dbReference>
<name>A0ABD1LM25_9FABA</name>
<reference evidence="7 8" key="1">
    <citation type="submission" date="2024-08" db="EMBL/GenBank/DDBJ databases">
        <title>Insights into the chromosomal genome structure of Flemingia macrophylla.</title>
        <authorList>
            <person name="Ding Y."/>
            <person name="Zhao Y."/>
            <person name="Bi W."/>
            <person name="Wu M."/>
            <person name="Zhao G."/>
            <person name="Gong Y."/>
            <person name="Li W."/>
            <person name="Zhang P."/>
        </authorList>
    </citation>
    <scope>NUCLEOTIDE SEQUENCE [LARGE SCALE GENOMIC DNA]</scope>
    <source>
        <strain evidence="7">DYQJB</strain>
        <tissue evidence="7">Leaf</tissue>
    </source>
</reference>
<evidence type="ECO:0000256" key="5">
    <source>
        <dbReference type="ARBA" id="ARBA00023242"/>
    </source>
</evidence>
<gene>
    <name evidence="7" type="ORF">Fmac_023063</name>
</gene>
<keyword evidence="5" id="KW-0539">Nucleus</keyword>
<evidence type="ECO:0000259" key="6">
    <source>
        <dbReference type="PROSITE" id="PS50863"/>
    </source>
</evidence>
<evidence type="ECO:0000256" key="3">
    <source>
        <dbReference type="ARBA" id="ARBA00023125"/>
    </source>
</evidence>
<dbReference type="SUPFAM" id="SSF101936">
    <property type="entry name" value="DNA-binding pseudobarrel domain"/>
    <property type="match status" value="2"/>
</dbReference>
<dbReference type="Proteomes" id="UP001603857">
    <property type="component" value="Unassembled WGS sequence"/>
</dbReference>
<feature type="domain" description="TF-B3" evidence="6">
    <location>
        <begin position="234"/>
        <end position="285"/>
    </location>
</feature>
<dbReference type="Gene3D" id="2.40.330.10">
    <property type="entry name" value="DNA-binding pseudobarrel domain"/>
    <property type="match status" value="2"/>
</dbReference>
<dbReference type="InterPro" id="IPR003340">
    <property type="entry name" value="B3_DNA-bd"/>
</dbReference>
<dbReference type="InterPro" id="IPR050655">
    <property type="entry name" value="Plant_B3_domain"/>
</dbReference>
<keyword evidence="3" id="KW-0238">DNA-binding</keyword>
<protein>
    <recommendedName>
        <fullName evidence="6">TF-B3 domain-containing protein</fullName>
    </recommendedName>
</protein>
<proteinExistence type="predicted"/>
<evidence type="ECO:0000256" key="2">
    <source>
        <dbReference type="ARBA" id="ARBA00023015"/>
    </source>
</evidence>
<dbReference type="EMBL" id="JBGMDY010000008">
    <property type="protein sequence ID" value="KAL2324005.1"/>
    <property type="molecule type" value="Genomic_DNA"/>
</dbReference>
<evidence type="ECO:0000313" key="7">
    <source>
        <dbReference type="EMBL" id="KAL2324005.1"/>
    </source>
</evidence>
<keyword evidence="2" id="KW-0805">Transcription regulation</keyword>
<comment type="subcellular location">
    <subcellularLocation>
        <location evidence="1">Nucleus</location>
    </subcellularLocation>
</comment>
<comment type="caution">
    <text evidence="7">The sequence shown here is derived from an EMBL/GenBank/DDBJ whole genome shotgun (WGS) entry which is preliminary data.</text>
</comment>
<dbReference type="CDD" id="cd10017">
    <property type="entry name" value="B3_DNA"/>
    <property type="match status" value="2"/>
</dbReference>
<dbReference type="PANTHER" id="PTHR31920">
    <property type="entry name" value="B3 DOMAIN-CONTAINING"/>
    <property type="match status" value="1"/>
</dbReference>